<evidence type="ECO:0000313" key="1">
    <source>
        <dbReference type="EMBL" id="KAJ3655782.1"/>
    </source>
</evidence>
<dbReference type="EMBL" id="JALNTZ010000004">
    <property type="protein sequence ID" value="KAJ3655782.1"/>
    <property type="molecule type" value="Genomic_DNA"/>
</dbReference>
<sequence length="124" mass="14543">MVFLLEHCVLGDLRTIWKRHVNALHPYLGQKIKKLQCEDFGPNRNDLRYIAYKFAVTLKIPPDFNVDEEKASYDWLQSFLRRNLTLLVRKSEGTSMTRAEEMRKVELKSIFLPILSSVLEKTTS</sequence>
<reference evidence="1" key="1">
    <citation type="journal article" date="2023" name="G3 (Bethesda)">
        <title>Whole genome assemblies of Zophobas morio and Tenebrio molitor.</title>
        <authorList>
            <person name="Kaur S."/>
            <person name="Stinson S.A."/>
            <person name="diCenzo G.C."/>
        </authorList>
    </citation>
    <scope>NUCLEOTIDE SEQUENCE</scope>
    <source>
        <strain evidence="1">QUZm001</strain>
    </source>
</reference>
<comment type="caution">
    <text evidence="1">The sequence shown here is derived from an EMBL/GenBank/DDBJ whole genome shotgun (WGS) entry which is preliminary data.</text>
</comment>
<protein>
    <submittedName>
        <fullName evidence="1">Uncharacterized protein</fullName>
    </submittedName>
</protein>
<organism evidence="1 2">
    <name type="scientific">Zophobas morio</name>
    <dbReference type="NCBI Taxonomy" id="2755281"/>
    <lineage>
        <taxon>Eukaryota</taxon>
        <taxon>Metazoa</taxon>
        <taxon>Ecdysozoa</taxon>
        <taxon>Arthropoda</taxon>
        <taxon>Hexapoda</taxon>
        <taxon>Insecta</taxon>
        <taxon>Pterygota</taxon>
        <taxon>Neoptera</taxon>
        <taxon>Endopterygota</taxon>
        <taxon>Coleoptera</taxon>
        <taxon>Polyphaga</taxon>
        <taxon>Cucujiformia</taxon>
        <taxon>Tenebrionidae</taxon>
        <taxon>Zophobas</taxon>
    </lineage>
</organism>
<accession>A0AA38IL53</accession>
<keyword evidence="2" id="KW-1185">Reference proteome</keyword>
<dbReference type="Proteomes" id="UP001168821">
    <property type="component" value="Unassembled WGS sequence"/>
</dbReference>
<proteinExistence type="predicted"/>
<gene>
    <name evidence="1" type="ORF">Zmor_014895</name>
</gene>
<evidence type="ECO:0000313" key="2">
    <source>
        <dbReference type="Proteomes" id="UP001168821"/>
    </source>
</evidence>
<dbReference type="AlphaFoldDB" id="A0AA38IL53"/>
<name>A0AA38IL53_9CUCU</name>